<keyword evidence="2" id="KW-0805">Transcription regulation</keyword>
<evidence type="ECO:0000256" key="4">
    <source>
        <dbReference type="ARBA" id="ARBA00023242"/>
    </source>
</evidence>
<dbReference type="InterPro" id="IPR006447">
    <property type="entry name" value="Myb_dom_plants"/>
</dbReference>
<evidence type="ECO:0000259" key="6">
    <source>
        <dbReference type="PROSITE" id="PS51294"/>
    </source>
</evidence>
<evidence type="ECO:0000313" key="7">
    <source>
        <dbReference type="EMBL" id="KAB8472939.1"/>
    </source>
</evidence>
<dbReference type="PANTHER" id="PTHR31314">
    <property type="entry name" value="MYB FAMILY TRANSCRIPTION FACTOR PHL7-LIKE"/>
    <property type="match status" value="1"/>
</dbReference>
<comment type="subcellular location">
    <subcellularLocation>
        <location evidence="1">Nucleus</location>
    </subcellularLocation>
</comment>
<evidence type="ECO:0000256" key="2">
    <source>
        <dbReference type="ARBA" id="ARBA00023015"/>
    </source>
</evidence>
<dbReference type="InterPro" id="IPR001005">
    <property type="entry name" value="SANT/Myb"/>
</dbReference>
<dbReference type="PANTHER" id="PTHR31314:SF113">
    <property type="entry name" value="MYB FAMILY TRANSCRIPTION FACTOR MPH1"/>
    <property type="match status" value="1"/>
</dbReference>
<dbReference type="InterPro" id="IPR017930">
    <property type="entry name" value="Myb_dom"/>
</dbReference>
<gene>
    <name evidence="7" type="ORF">FH972_025304</name>
</gene>
<reference evidence="7 8" key="1">
    <citation type="submission" date="2019-06" db="EMBL/GenBank/DDBJ databases">
        <title>A chromosomal-level reference genome of Carpinus fangiana (Coryloideae, Betulaceae).</title>
        <authorList>
            <person name="Yang X."/>
            <person name="Wang Z."/>
            <person name="Zhang L."/>
            <person name="Hao G."/>
            <person name="Liu J."/>
            <person name="Yang Y."/>
        </authorList>
    </citation>
    <scope>NUCLEOTIDE SEQUENCE [LARGE SCALE GENOMIC DNA]</scope>
    <source>
        <strain evidence="7">Cfa_2016G</strain>
        <tissue evidence="7">Leaf</tissue>
    </source>
</reference>
<keyword evidence="4" id="KW-0539">Nucleus</keyword>
<dbReference type="EMBL" id="VIBQ01000044">
    <property type="protein sequence ID" value="KAB8472939.1"/>
    <property type="molecule type" value="Genomic_DNA"/>
</dbReference>
<dbReference type="OrthoDB" id="551907at2759"/>
<dbReference type="GO" id="GO:0003677">
    <property type="term" value="F:DNA binding"/>
    <property type="evidence" value="ECO:0007669"/>
    <property type="project" value="InterPro"/>
</dbReference>
<evidence type="ECO:0000256" key="5">
    <source>
        <dbReference type="SAM" id="MobiDB-lite"/>
    </source>
</evidence>
<dbReference type="FunFam" id="1.10.10.60:FF:000007">
    <property type="entry name" value="Two-component response regulator"/>
    <property type="match status" value="1"/>
</dbReference>
<dbReference type="AlphaFoldDB" id="A0A5N6L106"/>
<dbReference type="InterPro" id="IPR046955">
    <property type="entry name" value="PHR1-like"/>
</dbReference>
<dbReference type="SUPFAM" id="SSF46689">
    <property type="entry name" value="Homeodomain-like"/>
    <property type="match status" value="1"/>
</dbReference>
<dbReference type="PROSITE" id="PS51294">
    <property type="entry name" value="HTH_MYB"/>
    <property type="match status" value="1"/>
</dbReference>
<accession>A0A5N6L106</accession>
<dbReference type="Gene3D" id="1.10.10.60">
    <property type="entry name" value="Homeodomain-like"/>
    <property type="match status" value="1"/>
</dbReference>
<dbReference type="InterPro" id="IPR009057">
    <property type="entry name" value="Homeodomain-like_sf"/>
</dbReference>
<dbReference type="Pfam" id="PF00249">
    <property type="entry name" value="Myb_DNA-binding"/>
    <property type="match status" value="1"/>
</dbReference>
<dbReference type="NCBIfam" id="TIGR01557">
    <property type="entry name" value="myb_SHAQKYF"/>
    <property type="match status" value="1"/>
</dbReference>
<keyword evidence="8" id="KW-1185">Reference proteome</keyword>
<protein>
    <recommendedName>
        <fullName evidence="6">HTH myb-type domain-containing protein</fullName>
    </recommendedName>
</protein>
<evidence type="ECO:0000256" key="1">
    <source>
        <dbReference type="ARBA" id="ARBA00004123"/>
    </source>
</evidence>
<proteinExistence type="predicted"/>
<dbReference type="GO" id="GO:0005634">
    <property type="term" value="C:nucleus"/>
    <property type="evidence" value="ECO:0007669"/>
    <property type="project" value="UniProtKB-SubCell"/>
</dbReference>
<evidence type="ECO:0000313" key="8">
    <source>
        <dbReference type="Proteomes" id="UP000327013"/>
    </source>
</evidence>
<feature type="domain" description="HTH myb-type" evidence="6">
    <location>
        <begin position="25"/>
        <end position="85"/>
    </location>
</feature>
<dbReference type="Proteomes" id="UP000327013">
    <property type="component" value="Unassembled WGS sequence"/>
</dbReference>
<sequence>MSFLISHEQTNMKNPERIGVRQYNKSQRPRLRWTPELHQLFVQAVESLGGKDKATPKRILQTMSIKELKISHIKSHLQMYRSMRDHSNMSTILMQMKHFRPKRAHFKDVISSFSVHPPHERSREDFGREIFSKDGDGLPRPIFEETNYKHQNSSTCLLSRISDEEEEDTTELHELSQSSAPPMKHSVERELWPSVDDDVPDQSCSFDESVNIPNFHSPGTNNINLDLTI</sequence>
<feature type="region of interest" description="Disordered" evidence="5">
    <location>
        <begin position="163"/>
        <end position="184"/>
    </location>
</feature>
<evidence type="ECO:0000256" key="3">
    <source>
        <dbReference type="ARBA" id="ARBA00023163"/>
    </source>
</evidence>
<keyword evidence="3" id="KW-0804">Transcription</keyword>
<dbReference type="GO" id="GO:0003700">
    <property type="term" value="F:DNA-binding transcription factor activity"/>
    <property type="evidence" value="ECO:0007669"/>
    <property type="project" value="InterPro"/>
</dbReference>
<name>A0A5N6L106_9ROSI</name>
<comment type="caution">
    <text evidence="7">The sequence shown here is derived from an EMBL/GenBank/DDBJ whole genome shotgun (WGS) entry which is preliminary data.</text>
</comment>
<organism evidence="7 8">
    <name type="scientific">Carpinus fangiana</name>
    <dbReference type="NCBI Taxonomy" id="176857"/>
    <lineage>
        <taxon>Eukaryota</taxon>
        <taxon>Viridiplantae</taxon>
        <taxon>Streptophyta</taxon>
        <taxon>Embryophyta</taxon>
        <taxon>Tracheophyta</taxon>
        <taxon>Spermatophyta</taxon>
        <taxon>Magnoliopsida</taxon>
        <taxon>eudicotyledons</taxon>
        <taxon>Gunneridae</taxon>
        <taxon>Pentapetalae</taxon>
        <taxon>rosids</taxon>
        <taxon>fabids</taxon>
        <taxon>Fagales</taxon>
        <taxon>Betulaceae</taxon>
        <taxon>Carpinus</taxon>
    </lineage>
</organism>